<evidence type="ECO:0000259" key="2">
    <source>
        <dbReference type="Pfam" id="PF00884"/>
    </source>
</evidence>
<evidence type="ECO:0000313" key="3">
    <source>
        <dbReference type="EMBL" id="GAA1517744.1"/>
    </source>
</evidence>
<accession>A0ABN2AG48</accession>
<dbReference type="InterPro" id="IPR000917">
    <property type="entry name" value="Sulfatase_N"/>
</dbReference>
<sequence>MRASLPLSRSALAGIDDPGRLPEAQREAVRPTPTPGFTREVERPNVLLVTVDDLATIDMPYLPRVRRLMERGGVAFADALAPTPLCAPSRASLLSGQYAHNHGVRTVSGRDGGYSAFSHADTLATALQEAGYDTLFTGKFINRYGEDGTAHDVPEGWTDWRATVDPSTYRFFGPRMNVNGVVARSKGYTTDVMTAHAQEMIGADRGGRPWFAWVNYVAPHVGFPGGKDDPKRLFPGTPAGELKTTVPDPKDRGRYRRVPLPLFPSSFPEGDPAVPSYAPANANRFDALQKRALNIVYQRRIEAARGLDRAMAKLFRTLRRTGQLDRTLVVFHSDNGYAIGPHNMNGKRFHYDESLRVPLYMRGPGLPRGVVVPTAVTVPDLTATIFAATGVRPPRPLDGVDVLPWIGAPPQVRVVPIEAWIGRGEVRRARRVYRGVRIGTWTYVEYRRGGVELYDRGRDPYEMHNLADDPAYADVRATLSTLTARYRNSGGETAPHQLYAADRLAELAGTPPAAAAVSTGP</sequence>
<proteinExistence type="predicted"/>
<dbReference type="CDD" id="cd16147">
    <property type="entry name" value="G6S"/>
    <property type="match status" value="1"/>
</dbReference>
<dbReference type="Gene3D" id="3.40.720.10">
    <property type="entry name" value="Alkaline Phosphatase, subunit A"/>
    <property type="match status" value="1"/>
</dbReference>
<keyword evidence="4" id="KW-1185">Reference proteome</keyword>
<comment type="caution">
    <text evidence="3">The sequence shown here is derived from an EMBL/GenBank/DDBJ whole genome shotgun (WGS) entry which is preliminary data.</text>
</comment>
<dbReference type="Proteomes" id="UP001500842">
    <property type="component" value="Unassembled WGS sequence"/>
</dbReference>
<dbReference type="EMBL" id="BAAAOR010000015">
    <property type="protein sequence ID" value="GAA1517744.1"/>
    <property type="molecule type" value="Genomic_DNA"/>
</dbReference>
<dbReference type="SUPFAM" id="SSF53649">
    <property type="entry name" value="Alkaline phosphatase-like"/>
    <property type="match status" value="1"/>
</dbReference>
<feature type="region of interest" description="Disordered" evidence="1">
    <location>
        <begin position="1"/>
        <end position="39"/>
    </location>
</feature>
<evidence type="ECO:0000256" key="1">
    <source>
        <dbReference type="SAM" id="MobiDB-lite"/>
    </source>
</evidence>
<gene>
    <name evidence="3" type="ORF">GCM10009788_22350</name>
</gene>
<dbReference type="Pfam" id="PF00884">
    <property type="entry name" value="Sulfatase"/>
    <property type="match status" value="1"/>
</dbReference>
<reference evidence="3 4" key="1">
    <citation type="journal article" date="2019" name="Int. J. Syst. Evol. Microbiol.">
        <title>The Global Catalogue of Microorganisms (GCM) 10K type strain sequencing project: providing services to taxonomists for standard genome sequencing and annotation.</title>
        <authorList>
            <consortium name="The Broad Institute Genomics Platform"/>
            <consortium name="The Broad Institute Genome Sequencing Center for Infectious Disease"/>
            <person name="Wu L."/>
            <person name="Ma J."/>
        </authorList>
    </citation>
    <scope>NUCLEOTIDE SEQUENCE [LARGE SCALE GENOMIC DNA]</scope>
    <source>
        <strain evidence="3 4">JCM 14942</strain>
    </source>
</reference>
<protein>
    <submittedName>
        <fullName evidence="3">Sulfatase</fullName>
    </submittedName>
</protein>
<feature type="compositionally biased region" description="Basic and acidic residues" evidence="1">
    <location>
        <begin position="17"/>
        <end position="29"/>
    </location>
</feature>
<dbReference type="InterPro" id="IPR017850">
    <property type="entry name" value="Alkaline_phosphatase_core_sf"/>
</dbReference>
<evidence type="ECO:0000313" key="4">
    <source>
        <dbReference type="Proteomes" id="UP001500842"/>
    </source>
</evidence>
<dbReference type="RefSeq" id="WP_141004715.1">
    <property type="nucleotide sequence ID" value="NZ_BAAAOR010000015.1"/>
</dbReference>
<dbReference type="PANTHER" id="PTHR43108:SF8">
    <property type="entry name" value="SD21168P"/>
    <property type="match status" value="1"/>
</dbReference>
<organism evidence="3 4">
    <name type="scientific">Nocardioides humi</name>
    <dbReference type="NCBI Taxonomy" id="449461"/>
    <lineage>
        <taxon>Bacteria</taxon>
        <taxon>Bacillati</taxon>
        <taxon>Actinomycetota</taxon>
        <taxon>Actinomycetes</taxon>
        <taxon>Propionibacteriales</taxon>
        <taxon>Nocardioidaceae</taxon>
        <taxon>Nocardioides</taxon>
    </lineage>
</organism>
<name>A0ABN2AG48_9ACTN</name>
<feature type="region of interest" description="Disordered" evidence="1">
    <location>
        <begin position="236"/>
        <end position="255"/>
    </location>
</feature>
<dbReference type="PANTHER" id="PTHR43108">
    <property type="entry name" value="N-ACETYLGLUCOSAMINE-6-SULFATASE FAMILY MEMBER"/>
    <property type="match status" value="1"/>
</dbReference>
<feature type="domain" description="Sulfatase N-terminal" evidence="2">
    <location>
        <begin position="44"/>
        <end position="391"/>
    </location>
</feature>